<evidence type="ECO:0000259" key="2">
    <source>
        <dbReference type="PROSITE" id="PS50127"/>
    </source>
</evidence>
<feature type="compositionally biased region" description="Acidic residues" evidence="1">
    <location>
        <begin position="116"/>
        <end position="142"/>
    </location>
</feature>
<dbReference type="Gene3D" id="3.10.110.10">
    <property type="entry name" value="Ubiquitin Conjugating Enzyme"/>
    <property type="match status" value="1"/>
</dbReference>
<comment type="caution">
    <text evidence="3">The sequence shown here is derived from an EMBL/GenBank/DDBJ whole genome shotgun (WGS) entry which is preliminary data.</text>
</comment>
<feature type="domain" description="UBC core" evidence="2">
    <location>
        <begin position="1"/>
        <end position="110"/>
    </location>
</feature>
<proteinExistence type="predicted"/>
<name>A0A835IMZ2_9MAGN</name>
<protein>
    <recommendedName>
        <fullName evidence="2">UBC core domain-containing protein</fullName>
    </recommendedName>
</protein>
<dbReference type="PROSITE" id="PS50127">
    <property type="entry name" value="UBC_2"/>
    <property type="match status" value="1"/>
</dbReference>
<keyword evidence="4" id="KW-1185">Reference proteome</keyword>
<evidence type="ECO:0000313" key="4">
    <source>
        <dbReference type="Proteomes" id="UP000631114"/>
    </source>
</evidence>
<dbReference type="SUPFAM" id="SSF54495">
    <property type="entry name" value="UBC-like"/>
    <property type="match status" value="1"/>
</dbReference>
<gene>
    <name evidence="3" type="ORF">IFM89_010989</name>
</gene>
<dbReference type="OrthoDB" id="269518at2759"/>
<evidence type="ECO:0000313" key="3">
    <source>
        <dbReference type="EMBL" id="KAF9620254.1"/>
    </source>
</evidence>
<evidence type="ECO:0000256" key="1">
    <source>
        <dbReference type="SAM" id="MobiDB-lite"/>
    </source>
</evidence>
<accession>A0A835IMZ2</accession>
<dbReference type="Proteomes" id="UP000631114">
    <property type="component" value="Unassembled WGS sequence"/>
</dbReference>
<dbReference type="InterPro" id="IPR000608">
    <property type="entry name" value="UBC"/>
</dbReference>
<dbReference type="InterPro" id="IPR016135">
    <property type="entry name" value="UBQ-conjugating_enzyme/RWD"/>
</dbReference>
<dbReference type="AlphaFoldDB" id="A0A835IMZ2"/>
<dbReference type="EMBL" id="JADFTS010000002">
    <property type="protein sequence ID" value="KAF9620254.1"/>
    <property type="molecule type" value="Genomic_DNA"/>
</dbReference>
<organism evidence="3 4">
    <name type="scientific">Coptis chinensis</name>
    <dbReference type="NCBI Taxonomy" id="261450"/>
    <lineage>
        <taxon>Eukaryota</taxon>
        <taxon>Viridiplantae</taxon>
        <taxon>Streptophyta</taxon>
        <taxon>Embryophyta</taxon>
        <taxon>Tracheophyta</taxon>
        <taxon>Spermatophyta</taxon>
        <taxon>Magnoliopsida</taxon>
        <taxon>Ranunculales</taxon>
        <taxon>Ranunculaceae</taxon>
        <taxon>Coptidoideae</taxon>
        <taxon>Coptis</taxon>
    </lineage>
</organism>
<reference evidence="3 4" key="1">
    <citation type="submission" date="2020-10" db="EMBL/GenBank/DDBJ databases">
        <title>The Coptis chinensis genome and diversification of protoberbering-type alkaloids.</title>
        <authorList>
            <person name="Wang B."/>
            <person name="Shu S."/>
            <person name="Song C."/>
            <person name="Liu Y."/>
        </authorList>
    </citation>
    <scope>NUCLEOTIDE SEQUENCE [LARGE SCALE GENOMIC DNA]</scope>
    <source>
        <strain evidence="3">HL-2020</strain>
        <tissue evidence="3">Leaf</tissue>
    </source>
</reference>
<sequence>ANRLNVPLGDRLPVELPLAIRSPNISDSVVAFRMMTDYKVETINDSISDFSVEFNGPANNLVNIFEVFLPQLLLYPNPSDPLNGEAALLMMRQPEVYEQKVKEHCTKYAKASDIQSEQEDESSSGDEEDYNGSDDEMEIEDI</sequence>
<feature type="non-terminal residue" evidence="3">
    <location>
        <position position="1"/>
    </location>
</feature>
<feature type="region of interest" description="Disordered" evidence="1">
    <location>
        <begin position="108"/>
        <end position="142"/>
    </location>
</feature>